<dbReference type="Proteomes" id="UP000076501">
    <property type="component" value="Unassembled WGS sequence"/>
</dbReference>
<proteinExistence type="predicted"/>
<evidence type="ECO:0000313" key="2">
    <source>
        <dbReference type="EMBL" id="KZD35261.1"/>
    </source>
</evidence>
<feature type="transmembrane region" description="Helical" evidence="1">
    <location>
        <begin position="132"/>
        <end position="160"/>
    </location>
</feature>
<evidence type="ECO:0000256" key="1">
    <source>
        <dbReference type="SAM" id="Phobius"/>
    </source>
</evidence>
<keyword evidence="1" id="KW-0472">Membrane</keyword>
<evidence type="ECO:0000313" key="3">
    <source>
        <dbReference type="Proteomes" id="UP000076501"/>
    </source>
</evidence>
<feature type="transmembrane region" description="Helical" evidence="1">
    <location>
        <begin position="105"/>
        <end position="126"/>
    </location>
</feature>
<comment type="caution">
    <text evidence="2">The sequence shown here is derived from an EMBL/GenBank/DDBJ whole genome shotgun (WGS) entry which is preliminary data.</text>
</comment>
<keyword evidence="1" id="KW-1133">Transmembrane helix</keyword>
<sequence>MKKHDKLIRSLEDYSIIVILIIFSIIFSINKLLMIFYTSASFSGIDQFITVHLKTFLIDKEGSLGTITAVFIGIYFTVFSILGSIKIDSTFATLSNKNLKRFVKFIKNALIGAFIFLFFLLSMQTFFSLSHWLIIVIGFLLSLYVFLAAIRFGIVIYFIINKDIQNTHLNIEKEEIANKKNQLLMHRLDTFLTEHEQSKSKKNTEVLQHNIKAIKSNKRQD</sequence>
<organism evidence="2 3">
    <name type="scientific">Bacillus cereus</name>
    <dbReference type="NCBI Taxonomy" id="1396"/>
    <lineage>
        <taxon>Bacteria</taxon>
        <taxon>Bacillati</taxon>
        <taxon>Bacillota</taxon>
        <taxon>Bacilli</taxon>
        <taxon>Bacillales</taxon>
        <taxon>Bacillaceae</taxon>
        <taxon>Bacillus</taxon>
        <taxon>Bacillus cereus group</taxon>
    </lineage>
</organism>
<feature type="transmembrane region" description="Helical" evidence="1">
    <location>
        <begin position="16"/>
        <end position="37"/>
    </location>
</feature>
<feature type="transmembrane region" description="Helical" evidence="1">
    <location>
        <begin position="64"/>
        <end position="85"/>
    </location>
</feature>
<dbReference type="EMBL" id="LJKA01000041">
    <property type="protein sequence ID" value="KZD35261.1"/>
    <property type="molecule type" value="Genomic_DNA"/>
</dbReference>
<protein>
    <recommendedName>
        <fullName evidence="4">Transmembrane protein</fullName>
    </recommendedName>
</protein>
<dbReference type="RefSeq" id="WP_063222822.1">
    <property type="nucleotide sequence ID" value="NZ_LJKA01000041.1"/>
</dbReference>
<dbReference type="PATRIC" id="fig|1396.539.peg.4779"/>
<name>A0A161QIF6_BACCE</name>
<accession>A0A161QIF6</accession>
<evidence type="ECO:0008006" key="4">
    <source>
        <dbReference type="Google" id="ProtNLM"/>
    </source>
</evidence>
<gene>
    <name evidence="2" type="ORF">B4082_2610</name>
</gene>
<keyword evidence="1" id="KW-0812">Transmembrane</keyword>
<reference evidence="2 3" key="1">
    <citation type="submission" date="2015-09" db="EMBL/GenBank/DDBJ databases">
        <title>Bacillus cereus food isolates.</title>
        <authorList>
            <person name="Boekhorst J."/>
        </authorList>
    </citation>
    <scope>NUCLEOTIDE SEQUENCE [LARGE SCALE GENOMIC DNA]</scope>
    <source>
        <strain evidence="2 3">B4082</strain>
    </source>
</reference>
<dbReference type="AlphaFoldDB" id="A0A161QIF6"/>